<dbReference type="Pfam" id="PF14539">
    <property type="entry name" value="DUF4442"/>
    <property type="match status" value="1"/>
</dbReference>
<name>A0ABY4DZ82_9NEIS</name>
<dbReference type="SUPFAM" id="SSF54637">
    <property type="entry name" value="Thioesterase/thiol ester dehydrase-isomerase"/>
    <property type="match status" value="1"/>
</dbReference>
<gene>
    <name evidence="1" type="ORF">LVJ82_13275</name>
</gene>
<accession>A0ABY4DZ82</accession>
<dbReference type="InterPro" id="IPR027961">
    <property type="entry name" value="DUF4442"/>
</dbReference>
<dbReference type="InterPro" id="IPR029069">
    <property type="entry name" value="HotDog_dom_sf"/>
</dbReference>
<reference evidence="1 2" key="1">
    <citation type="journal article" date="2022" name="Res Sq">
        <title>Evolution of multicellular longitudinally dividing oral cavity symbionts (Neisseriaceae).</title>
        <authorList>
            <person name="Nyongesa S."/>
            <person name="Weber P."/>
            <person name="Bernet E."/>
            <person name="Pullido F."/>
            <person name="Nieckarz M."/>
            <person name="Delaby M."/>
            <person name="Nieves C."/>
            <person name="Viehboeck T."/>
            <person name="Krause N."/>
            <person name="Rivera-Millot A."/>
            <person name="Nakamura A."/>
            <person name="Vischer N."/>
            <person name="VanNieuwenhze M."/>
            <person name="Brun Y."/>
            <person name="Cava F."/>
            <person name="Bulgheresi S."/>
            <person name="Veyrier F."/>
        </authorList>
    </citation>
    <scope>NUCLEOTIDE SEQUENCE [LARGE SCALE GENOMIC DNA]</scope>
    <source>
        <strain evidence="1 2">SN4</strain>
    </source>
</reference>
<dbReference type="EMBL" id="CP091511">
    <property type="protein sequence ID" value="UOO88431.1"/>
    <property type="molecule type" value="Genomic_DNA"/>
</dbReference>
<keyword evidence="2" id="KW-1185">Reference proteome</keyword>
<dbReference type="Gene3D" id="3.10.129.10">
    <property type="entry name" value="Hotdog Thioesterase"/>
    <property type="match status" value="1"/>
</dbReference>
<dbReference type="RefSeq" id="WP_058357884.1">
    <property type="nucleotide sequence ID" value="NZ_CABKVG010000010.1"/>
</dbReference>
<evidence type="ECO:0000313" key="2">
    <source>
        <dbReference type="Proteomes" id="UP000832011"/>
    </source>
</evidence>
<organism evidence="1 2">
    <name type="scientific">Vitreoscilla massiliensis</name>
    <dbReference type="NCBI Taxonomy" id="1689272"/>
    <lineage>
        <taxon>Bacteria</taxon>
        <taxon>Pseudomonadati</taxon>
        <taxon>Pseudomonadota</taxon>
        <taxon>Betaproteobacteria</taxon>
        <taxon>Neisseriales</taxon>
        <taxon>Neisseriaceae</taxon>
        <taxon>Vitreoscilla</taxon>
    </lineage>
</organism>
<dbReference type="Proteomes" id="UP000832011">
    <property type="component" value="Chromosome"/>
</dbReference>
<proteinExistence type="predicted"/>
<protein>
    <submittedName>
        <fullName evidence="1">DUF4442 domain-containing protein</fullName>
    </submittedName>
</protein>
<evidence type="ECO:0000313" key="1">
    <source>
        <dbReference type="EMBL" id="UOO88431.1"/>
    </source>
</evidence>
<sequence>MSLKAWAFAKPVRMRRFMNVWPPFLFAGIYVQELSDDYTFCRVKLRSWPATRNINGSQFGGNLFAMTDPIYPLMLLGVFGKDYYVWDKEATIEFIKPAFRAAYFECRLSLDTIAAIKQACADGDKHFPVLENHIVDAQGNVIAKVKRTLYIRLKPEHRPQ</sequence>